<gene>
    <name evidence="5" type="ORF">Lalb_Chr21g0308991</name>
</gene>
<dbReference type="GO" id="GO:1902387">
    <property type="term" value="F:ceramide 1-phosphate binding"/>
    <property type="evidence" value="ECO:0007669"/>
    <property type="project" value="TreeGrafter"/>
</dbReference>
<dbReference type="FunFam" id="1.10.3520.10:FF:000005">
    <property type="entry name" value="Accelerated cell death 11"/>
    <property type="match status" value="1"/>
</dbReference>
<dbReference type="EMBL" id="WOCE01000021">
    <property type="protein sequence ID" value="KAE9589436.1"/>
    <property type="molecule type" value="Genomic_DNA"/>
</dbReference>
<dbReference type="AlphaFoldDB" id="A0A6A4N5C0"/>
<dbReference type="Pfam" id="PF08718">
    <property type="entry name" value="GLTP"/>
    <property type="match status" value="1"/>
</dbReference>
<proteinExistence type="inferred from homology"/>
<keyword evidence="2" id="KW-0813">Transport</keyword>
<evidence type="ECO:0000313" key="5">
    <source>
        <dbReference type="EMBL" id="KAE9589436.1"/>
    </source>
</evidence>
<comment type="caution">
    <text evidence="5">The sequence shown here is derived from an EMBL/GenBank/DDBJ whole genome shotgun (WGS) entry which is preliminary data.</text>
</comment>
<sequence>MVNSEDFGEDFVVKQQDSVVAAPLSAIAEAFEDLAKWLKVKRVEHEDLPLNTFCHACSFISVLFYSLGFAFKFAELEYVAKLHTLVEASRTYDTLQDILDLDIATDTVKTSGSYSRNLRRVRQGLGLIKAIFEQFVATDDTSLKDVASTAYAQSCAPYHSWAVRTAVYAGMYTLPTRDQLLAKLNETIMVINLPPVFGPSCMRQKLAPRTVQRPSPTPAVMVRLRSTNTKKIQFTQRLPLGSELHMGKECCCFRDLDHLHRPPTSHSIFGNLMIYKPSLTNDRFMFEHDESLHQSAEKKMRRYIDASLPVIEYIDELYLSRNIILDW</sequence>
<evidence type="ECO:0000313" key="6">
    <source>
        <dbReference type="Proteomes" id="UP000447434"/>
    </source>
</evidence>
<evidence type="ECO:0000256" key="3">
    <source>
        <dbReference type="ARBA" id="ARBA00023055"/>
    </source>
</evidence>
<protein>
    <submittedName>
        <fullName evidence="5">Putative glycolipid transfer protein</fullName>
    </submittedName>
</protein>
<keyword evidence="3" id="KW-0445">Lipid transport</keyword>
<keyword evidence="6" id="KW-1185">Reference proteome</keyword>
<comment type="similarity">
    <text evidence="1">Belongs to the GLTP family.</text>
</comment>
<dbReference type="InterPro" id="IPR036497">
    <property type="entry name" value="GLTP_sf"/>
</dbReference>
<dbReference type="Proteomes" id="UP000447434">
    <property type="component" value="Chromosome 21"/>
</dbReference>
<evidence type="ECO:0000256" key="1">
    <source>
        <dbReference type="ARBA" id="ARBA00007148"/>
    </source>
</evidence>
<dbReference type="OrthoDB" id="116883at2759"/>
<organism evidence="5 6">
    <name type="scientific">Lupinus albus</name>
    <name type="common">White lupine</name>
    <name type="synonym">Lupinus termis</name>
    <dbReference type="NCBI Taxonomy" id="3870"/>
    <lineage>
        <taxon>Eukaryota</taxon>
        <taxon>Viridiplantae</taxon>
        <taxon>Streptophyta</taxon>
        <taxon>Embryophyta</taxon>
        <taxon>Tracheophyta</taxon>
        <taxon>Spermatophyta</taxon>
        <taxon>Magnoliopsida</taxon>
        <taxon>eudicotyledons</taxon>
        <taxon>Gunneridae</taxon>
        <taxon>Pentapetalae</taxon>
        <taxon>rosids</taxon>
        <taxon>fabids</taxon>
        <taxon>Fabales</taxon>
        <taxon>Fabaceae</taxon>
        <taxon>Papilionoideae</taxon>
        <taxon>50 kb inversion clade</taxon>
        <taxon>genistoids sensu lato</taxon>
        <taxon>core genistoids</taxon>
        <taxon>Genisteae</taxon>
        <taxon>Lupinus</taxon>
    </lineage>
</organism>
<dbReference type="Gene3D" id="1.10.3520.10">
    <property type="entry name" value="Glycolipid transfer protein"/>
    <property type="match status" value="1"/>
</dbReference>
<dbReference type="InterPro" id="IPR014830">
    <property type="entry name" value="Glycolipid_transfer_prot_dom"/>
</dbReference>
<dbReference type="GO" id="GO:0005829">
    <property type="term" value="C:cytosol"/>
    <property type="evidence" value="ECO:0007669"/>
    <property type="project" value="TreeGrafter"/>
</dbReference>
<dbReference type="PANTHER" id="PTHR10219:SF28">
    <property type="entry name" value="ACD11 HOMOLOG PROTEIN"/>
    <property type="match status" value="1"/>
</dbReference>
<reference evidence="6" key="1">
    <citation type="journal article" date="2020" name="Nat. Commun.">
        <title>Genome sequence of the cluster root forming white lupin.</title>
        <authorList>
            <person name="Hufnagel B."/>
            <person name="Marques A."/>
            <person name="Soriano A."/>
            <person name="Marques L."/>
            <person name="Divol F."/>
            <person name="Doumas P."/>
            <person name="Sallet E."/>
            <person name="Mancinotti D."/>
            <person name="Carrere S."/>
            <person name="Marande W."/>
            <person name="Arribat S."/>
            <person name="Keller J."/>
            <person name="Huneau C."/>
            <person name="Blein T."/>
            <person name="Aime D."/>
            <person name="Laguerre M."/>
            <person name="Taylor J."/>
            <person name="Schubert V."/>
            <person name="Nelson M."/>
            <person name="Geu-Flores F."/>
            <person name="Crespi M."/>
            <person name="Gallardo-Guerrero K."/>
            <person name="Delaux P.-M."/>
            <person name="Salse J."/>
            <person name="Berges H."/>
            <person name="Guyot R."/>
            <person name="Gouzy J."/>
            <person name="Peret B."/>
        </authorList>
    </citation>
    <scope>NUCLEOTIDE SEQUENCE [LARGE SCALE GENOMIC DNA]</scope>
    <source>
        <strain evidence="6">cv. Amiga</strain>
    </source>
</reference>
<name>A0A6A4N5C0_LUPAL</name>
<dbReference type="PANTHER" id="PTHR10219">
    <property type="entry name" value="GLYCOLIPID TRANSFER PROTEIN-RELATED"/>
    <property type="match status" value="1"/>
</dbReference>
<dbReference type="SUPFAM" id="SSF110004">
    <property type="entry name" value="Glycolipid transfer protein, GLTP"/>
    <property type="match status" value="1"/>
</dbReference>
<evidence type="ECO:0000256" key="2">
    <source>
        <dbReference type="ARBA" id="ARBA00022448"/>
    </source>
</evidence>
<feature type="domain" description="Glycolipid transfer protein" evidence="4">
    <location>
        <begin position="50"/>
        <end position="186"/>
    </location>
</feature>
<dbReference type="GO" id="GO:1902388">
    <property type="term" value="F:ceramide 1-phosphate transfer activity"/>
    <property type="evidence" value="ECO:0007669"/>
    <property type="project" value="TreeGrafter"/>
</dbReference>
<dbReference type="GO" id="GO:0016020">
    <property type="term" value="C:membrane"/>
    <property type="evidence" value="ECO:0007669"/>
    <property type="project" value="TreeGrafter"/>
</dbReference>
<accession>A0A6A4N5C0</accession>
<evidence type="ECO:0000259" key="4">
    <source>
        <dbReference type="Pfam" id="PF08718"/>
    </source>
</evidence>